<dbReference type="SUPFAM" id="SSF48403">
    <property type="entry name" value="Ankyrin repeat"/>
    <property type="match status" value="1"/>
</dbReference>
<dbReference type="InterPro" id="IPR002110">
    <property type="entry name" value="Ankyrin_rpt"/>
</dbReference>
<dbReference type="Pfam" id="PF12796">
    <property type="entry name" value="Ank_2"/>
    <property type="match status" value="1"/>
</dbReference>
<dbReference type="EMBL" id="AUPL01000254">
    <property type="protein sequence ID" value="ESL11986.1"/>
    <property type="molecule type" value="Genomic_DNA"/>
</dbReference>
<feature type="compositionally biased region" description="Low complexity" evidence="2">
    <location>
        <begin position="92"/>
        <end position="105"/>
    </location>
</feature>
<organism evidence="3 4">
    <name type="scientific">Trypanosoma rangeli SC58</name>
    <dbReference type="NCBI Taxonomy" id="429131"/>
    <lineage>
        <taxon>Eukaryota</taxon>
        <taxon>Discoba</taxon>
        <taxon>Euglenozoa</taxon>
        <taxon>Kinetoplastea</taxon>
        <taxon>Metakinetoplastina</taxon>
        <taxon>Trypanosomatida</taxon>
        <taxon>Trypanosomatidae</taxon>
        <taxon>Trypanosoma</taxon>
        <taxon>Herpetosoma</taxon>
    </lineage>
</organism>
<gene>
    <name evidence="3" type="ORF">TRSC58_00254</name>
</gene>
<proteinExistence type="predicted"/>
<dbReference type="PROSITE" id="PS50088">
    <property type="entry name" value="ANK_REPEAT"/>
    <property type="match status" value="3"/>
</dbReference>
<feature type="repeat" description="ANK" evidence="1">
    <location>
        <begin position="218"/>
        <end position="243"/>
    </location>
</feature>
<dbReference type="AlphaFoldDB" id="A0A061JCY5"/>
<protein>
    <submittedName>
        <fullName evidence="3">Uncharacterized protein</fullName>
    </submittedName>
</protein>
<dbReference type="VEuPathDB" id="TriTrypDB:TRSC58_00254"/>
<feature type="repeat" description="ANK" evidence="1">
    <location>
        <begin position="140"/>
        <end position="172"/>
    </location>
</feature>
<feature type="repeat" description="ANK" evidence="1">
    <location>
        <begin position="185"/>
        <end position="217"/>
    </location>
</feature>
<keyword evidence="4" id="KW-1185">Reference proteome</keyword>
<evidence type="ECO:0000313" key="4">
    <source>
        <dbReference type="Proteomes" id="UP000031737"/>
    </source>
</evidence>
<dbReference type="GO" id="GO:0005634">
    <property type="term" value="C:nucleus"/>
    <property type="evidence" value="ECO:0007669"/>
    <property type="project" value="TreeGrafter"/>
</dbReference>
<dbReference type="OrthoDB" id="539213at2759"/>
<name>A0A061JCY5_TRYRA</name>
<comment type="caution">
    <text evidence="3">The sequence shown here is derived from an EMBL/GenBank/DDBJ whole genome shotgun (WGS) entry which is preliminary data.</text>
</comment>
<keyword evidence="1" id="KW-0040">ANK repeat</keyword>
<dbReference type="PROSITE" id="PS50297">
    <property type="entry name" value="ANK_REP_REGION"/>
    <property type="match status" value="1"/>
</dbReference>
<dbReference type="Proteomes" id="UP000031737">
    <property type="component" value="Unassembled WGS sequence"/>
</dbReference>
<dbReference type="Gene3D" id="1.25.40.20">
    <property type="entry name" value="Ankyrin repeat-containing domain"/>
    <property type="match status" value="1"/>
</dbReference>
<accession>A0A061JCY5</accession>
<dbReference type="PANTHER" id="PTHR24183">
    <property type="entry name" value="FIBRONECTIN TYPE 3 AND ANKYRIN REPEAT DOMAINS PROTEIN 1"/>
    <property type="match status" value="1"/>
</dbReference>
<evidence type="ECO:0000256" key="2">
    <source>
        <dbReference type="SAM" id="MobiDB-lite"/>
    </source>
</evidence>
<dbReference type="PANTHER" id="PTHR24183:SF1">
    <property type="entry name" value="FIBRONECTIN TYPE 3 AND ANKYRIN REPEAT DOMAINS PROTEIN 1"/>
    <property type="match status" value="1"/>
</dbReference>
<evidence type="ECO:0000313" key="3">
    <source>
        <dbReference type="EMBL" id="ESL11986.1"/>
    </source>
</evidence>
<evidence type="ECO:0000256" key="1">
    <source>
        <dbReference type="PROSITE-ProRule" id="PRU00023"/>
    </source>
</evidence>
<dbReference type="SMART" id="SM00248">
    <property type="entry name" value="ANK"/>
    <property type="match status" value="3"/>
</dbReference>
<reference evidence="3 4" key="1">
    <citation type="submission" date="2013-07" db="EMBL/GenBank/DDBJ databases">
        <authorList>
            <person name="Stoco P.H."/>
            <person name="Wagner G."/>
            <person name="Gerber A."/>
            <person name="Zaha A."/>
            <person name="Thompson C."/>
            <person name="Bartholomeu D.C."/>
            <person name="Luckemeyer D.D."/>
            <person name="Bahia D."/>
            <person name="Loreto E."/>
            <person name="Prestes E.B."/>
            <person name="Lima F.M."/>
            <person name="Rodrigues-Luiz G."/>
            <person name="Vallejo G.A."/>
            <person name="Filho J.F."/>
            <person name="Monteiro K.M."/>
            <person name="Tyler K.M."/>
            <person name="de Almeida L.G."/>
            <person name="Ortiz M.F."/>
            <person name="Siervo M.A."/>
            <person name="de Moraes M.H."/>
            <person name="Cunha O.L."/>
            <person name="Mendonca-Neto R."/>
            <person name="Silva R."/>
            <person name="Teixeira S.M."/>
            <person name="Murta S.M."/>
            <person name="Sincero T.C."/>
            <person name="Mendes T.A."/>
            <person name="Urmenyi T.P."/>
            <person name="Silva V.G."/>
            <person name="da Rocha W.D."/>
            <person name="Andersson B."/>
            <person name="Romanha A.J."/>
            <person name="Steindel M."/>
            <person name="de Vasconcelos A.T."/>
            <person name="Grisard E.C."/>
        </authorList>
    </citation>
    <scope>NUCLEOTIDE SEQUENCE [LARGE SCALE GENOMIC DNA]</scope>
    <source>
        <strain evidence="3 4">SC58</strain>
    </source>
</reference>
<feature type="region of interest" description="Disordered" evidence="2">
    <location>
        <begin position="92"/>
        <end position="111"/>
    </location>
</feature>
<sequence>MPRSRNVSPTEELRGALDGKVSDWGSVEMDHNRIFSLTDYDYPDQHLLRSFCTAPAIPWSAFSPMRGITALPQEMCAQSIMESLAKLTSINSSRNNSANSNNASATGTQNGITEPMRSVARFFEELCPDLCSKTKDALYRGATHLMLAVVTGSVETARRCLELGADPNNMSFLSDPDVAVNQMQHGYSPMFIAIIIGRLDVMSLLREFGGSIHVYDRWGRTPLHAAVAIGKTEVVEWLLAEGAPRCIGNCVTMLPDSAACRELMLPIPALHVRPEPCSRAEATVLCHCGTKRPKGYCGCVDDMFLRWSYDRLQGRWLSGMDLSALSATYASGTRPPSCVR</sequence>
<dbReference type="InterPro" id="IPR036770">
    <property type="entry name" value="Ankyrin_rpt-contain_sf"/>
</dbReference>